<sequence>MLYLENGTMKLADFGLARLYGTPKTRLSPEAITLWYKPPELLLGASEYSAAADMWSIGCIFAELLLRRPFLPGNSDINQLDTIFRVFGTPNETNWPDHRALPLCSQGLTWDDCPSIPFDEIFTAASKDAISLLRSLLVLDPNKRFSATQCLSHPYFTNDPPPTPKDRLPISE</sequence>
<dbReference type="PANTHER" id="PTHR24056:SF0">
    <property type="entry name" value="CYCLIN-DEPENDENT KINASE 7"/>
    <property type="match status" value="1"/>
</dbReference>
<evidence type="ECO:0000256" key="8">
    <source>
        <dbReference type="ARBA" id="ARBA00039612"/>
    </source>
</evidence>
<accession>A0A6U3TVT4</accession>
<dbReference type="InterPro" id="IPR050108">
    <property type="entry name" value="CDK"/>
</dbReference>
<dbReference type="SUPFAM" id="SSF56112">
    <property type="entry name" value="Protein kinase-like (PK-like)"/>
    <property type="match status" value="1"/>
</dbReference>
<feature type="domain" description="Protein kinase" evidence="11">
    <location>
        <begin position="1"/>
        <end position="156"/>
    </location>
</feature>
<dbReference type="GO" id="GO:0008353">
    <property type="term" value="F:RNA polymerase II CTD heptapeptide repeat kinase activity"/>
    <property type="evidence" value="ECO:0007669"/>
    <property type="project" value="UniProtKB-EC"/>
</dbReference>
<dbReference type="GO" id="GO:0005524">
    <property type="term" value="F:ATP binding"/>
    <property type="evidence" value="ECO:0007669"/>
    <property type="project" value="UniProtKB-KW"/>
</dbReference>
<dbReference type="SMART" id="SM00220">
    <property type="entry name" value="S_TKc"/>
    <property type="match status" value="1"/>
</dbReference>
<keyword evidence="4" id="KW-0547">Nucleotide-binding</keyword>
<evidence type="ECO:0000256" key="6">
    <source>
        <dbReference type="ARBA" id="ARBA00022840"/>
    </source>
</evidence>
<comment type="subunit">
    <text evidence="7">May form a complex composed of at least the catalytic subunit CRK2 and a cyclin.</text>
</comment>
<dbReference type="GO" id="GO:0070985">
    <property type="term" value="C:transcription factor TFIIK complex"/>
    <property type="evidence" value="ECO:0007669"/>
    <property type="project" value="TreeGrafter"/>
</dbReference>
<evidence type="ECO:0000256" key="10">
    <source>
        <dbReference type="ARBA" id="ARBA00042858"/>
    </source>
</evidence>
<keyword evidence="2" id="KW-0723">Serine/threonine-protein kinase</keyword>
<dbReference type="AlphaFoldDB" id="A0A6U3TVT4"/>
<dbReference type="GO" id="GO:0004693">
    <property type="term" value="F:cyclin-dependent protein serine/threonine kinase activity"/>
    <property type="evidence" value="ECO:0007669"/>
    <property type="project" value="TreeGrafter"/>
</dbReference>
<organism evidence="12">
    <name type="scientific">Ditylum brightwellii</name>
    <dbReference type="NCBI Taxonomy" id="49249"/>
    <lineage>
        <taxon>Eukaryota</taxon>
        <taxon>Sar</taxon>
        <taxon>Stramenopiles</taxon>
        <taxon>Ochrophyta</taxon>
        <taxon>Bacillariophyta</taxon>
        <taxon>Mediophyceae</taxon>
        <taxon>Lithodesmiophycidae</taxon>
        <taxon>Lithodesmiales</taxon>
        <taxon>Lithodesmiaceae</taxon>
        <taxon>Ditylum</taxon>
    </lineage>
</organism>
<dbReference type="PANTHER" id="PTHR24056">
    <property type="entry name" value="CELL DIVISION PROTEIN KINASE"/>
    <property type="match status" value="1"/>
</dbReference>
<dbReference type="GO" id="GO:0005737">
    <property type="term" value="C:cytoplasm"/>
    <property type="evidence" value="ECO:0007669"/>
    <property type="project" value="TreeGrafter"/>
</dbReference>
<dbReference type="InterPro" id="IPR011009">
    <property type="entry name" value="Kinase-like_dom_sf"/>
</dbReference>
<dbReference type="Pfam" id="PF00069">
    <property type="entry name" value="Pkinase"/>
    <property type="match status" value="1"/>
</dbReference>
<evidence type="ECO:0000256" key="1">
    <source>
        <dbReference type="ARBA" id="ARBA00012409"/>
    </source>
</evidence>
<evidence type="ECO:0000256" key="7">
    <source>
        <dbReference type="ARBA" id="ARBA00038543"/>
    </source>
</evidence>
<dbReference type="Gene3D" id="1.10.510.10">
    <property type="entry name" value="Transferase(Phosphotransferase) domain 1"/>
    <property type="match status" value="1"/>
</dbReference>
<dbReference type="InterPro" id="IPR000719">
    <property type="entry name" value="Prot_kinase_dom"/>
</dbReference>
<dbReference type="PROSITE" id="PS50011">
    <property type="entry name" value="PROTEIN_KINASE_DOM"/>
    <property type="match status" value="1"/>
</dbReference>
<gene>
    <name evidence="12" type="ORF">DBRI1063_LOCUS20488</name>
</gene>
<evidence type="ECO:0000256" key="5">
    <source>
        <dbReference type="ARBA" id="ARBA00022777"/>
    </source>
</evidence>
<dbReference type="EMBL" id="HBGN01031739">
    <property type="protein sequence ID" value="CAD9348571.1"/>
    <property type="molecule type" value="Transcribed_RNA"/>
</dbReference>
<proteinExistence type="predicted"/>
<dbReference type="EC" id="2.7.11.23" evidence="1"/>
<keyword evidence="6" id="KW-0067">ATP-binding</keyword>
<dbReference type="GO" id="GO:0045944">
    <property type="term" value="P:positive regulation of transcription by RNA polymerase II"/>
    <property type="evidence" value="ECO:0007669"/>
    <property type="project" value="TreeGrafter"/>
</dbReference>
<evidence type="ECO:0000259" key="11">
    <source>
        <dbReference type="PROSITE" id="PS50011"/>
    </source>
</evidence>
<evidence type="ECO:0000256" key="2">
    <source>
        <dbReference type="ARBA" id="ARBA00022527"/>
    </source>
</evidence>
<evidence type="ECO:0000313" key="12">
    <source>
        <dbReference type="EMBL" id="CAD9348571.1"/>
    </source>
</evidence>
<name>A0A6U3TVT4_9STRA</name>
<keyword evidence="5" id="KW-0418">Kinase</keyword>
<protein>
    <recommendedName>
        <fullName evidence="8">Cyclin-dependent kinase 2 homolog</fullName>
        <ecNumber evidence="1">2.7.11.23</ecNumber>
    </recommendedName>
    <alternativeName>
        <fullName evidence="9">Cell division control protein 2 homolog</fullName>
    </alternativeName>
    <alternativeName>
        <fullName evidence="10">cdc2-related kinase 2</fullName>
    </alternativeName>
</protein>
<reference evidence="12" key="1">
    <citation type="submission" date="2021-01" db="EMBL/GenBank/DDBJ databases">
        <authorList>
            <person name="Corre E."/>
            <person name="Pelletier E."/>
            <person name="Niang G."/>
            <person name="Scheremetjew M."/>
            <person name="Finn R."/>
            <person name="Kale V."/>
            <person name="Holt S."/>
            <person name="Cochrane G."/>
            <person name="Meng A."/>
            <person name="Brown T."/>
            <person name="Cohen L."/>
        </authorList>
    </citation>
    <scope>NUCLEOTIDE SEQUENCE</scope>
    <source>
        <strain evidence="12">Pop2</strain>
    </source>
</reference>
<keyword evidence="3" id="KW-0808">Transferase</keyword>
<evidence type="ECO:0000256" key="4">
    <source>
        <dbReference type="ARBA" id="ARBA00022741"/>
    </source>
</evidence>
<evidence type="ECO:0000256" key="9">
    <source>
        <dbReference type="ARBA" id="ARBA00041902"/>
    </source>
</evidence>
<evidence type="ECO:0000256" key="3">
    <source>
        <dbReference type="ARBA" id="ARBA00022679"/>
    </source>
</evidence>